<dbReference type="InterPro" id="IPR002376">
    <property type="entry name" value="Formyl_transf_N"/>
</dbReference>
<evidence type="ECO:0000256" key="4">
    <source>
        <dbReference type="ARBA" id="ARBA00016014"/>
    </source>
</evidence>
<dbReference type="SUPFAM" id="SSF50486">
    <property type="entry name" value="FMT C-terminal domain-like"/>
    <property type="match status" value="1"/>
</dbReference>
<dbReference type="Proteomes" id="UP000295129">
    <property type="component" value="Unassembled WGS sequence"/>
</dbReference>
<dbReference type="InterPro" id="IPR037022">
    <property type="entry name" value="Formyl_trans_C_sf"/>
</dbReference>
<gene>
    <name evidence="8" type="primary">fmt</name>
    <name evidence="11" type="ORF">C7389_11715</name>
</gene>
<dbReference type="InterPro" id="IPR005794">
    <property type="entry name" value="Fmt"/>
</dbReference>
<dbReference type="PANTHER" id="PTHR11138:SF5">
    <property type="entry name" value="METHIONYL-TRNA FORMYLTRANSFERASE, MITOCHONDRIAL"/>
    <property type="match status" value="1"/>
</dbReference>
<dbReference type="InterPro" id="IPR041711">
    <property type="entry name" value="Met-tRNA-FMT_N"/>
</dbReference>
<dbReference type="InterPro" id="IPR001555">
    <property type="entry name" value="GART_AS"/>
</dbReference>
<dbReference type="CDD" id="cd08646">
    <property type="entry name" value="FMT_core_Met-tRNA-FMT_N"/>
    <property type="match status" value="1"/>
</dbReference>
<dbReference type="GO" id="GO:0005829">
    <property type="term" value="C:cytosol"/>
    <property type="evidence" value="ECO:0007669"/>
    <property type="project" value="TreeGrafter"/>
</dbReference>
<name>A0A4R6DTI2_9RHOO</name>
<sequence>MTRPLRVAFAGTPEFAACALDAIAAAGYEIPLVLTQPDRPAGRGMKLMPSPVKQLALDRGFPVDQPERLRTEEQRAALVACAPDVLVVAAYGLILPKAVLELPRYGCLNIHASLLPRWRGAAPIHRAIEAGDAETGITIMQMDEGLDTGPMLLRRRLPILPNDTTGSLHDRLAALGAQCIVEALAALPDGSLTAEPQPETGVTYAAKIGRAESALDWSRPAAELHCAIRAFNPFPGAVGSLRDTTIKIWAAERVAGGELAGSEAGTVLAAGEEGIVVACGEGALRLLQLQRPGSKRLPAGEFLRGFNVSAGERFVPPAVQGD</sequence>
<evidence type="ECO:0000313" key="12">
    <source>
        <dbReference type="Proteomes" id="UP000295129"/>
    </source>
</evidence>
<keyword evidence="12" id="KW-1185">Reference proteome</keyword>
<dbReference type="AlphaFoldDB" id="A0A4R6DTI2"/>
<evidence type="ECO:0000256" key="1">
    <source>
        <dbReference type="ARBA" id="ARBA00002606"/>
    </source>
</evidence>
<proteinExistence type="inferred from homology"/>
<dbReference type="InterPro" id="IPR011034">
    <property type="entry name" value="Formyl_transferase-like_C_sf"/>
</dbReference>
<dbReference type="EC" id="2.1.2.9" evidence="3 8"/>
<dbReference type="Pfam" id="PF02911">
    <property type="entry name" value="Formyl_trans_C"/>
    <property type="match status" value="1"/>
</dbReference>
<organism evidence="11 12">
    <name type="scientific">Azoarcus indigens</name>
    <dbReference type="NCBI Taxonomy" id="29545"/>
    <lineage>
        <taxon>Bacteria</taxon>
        <taxon>Pseudomonadati</taxon>
        <taxon>Pseudomonadota</taxon>
        <taxon>Betaproteobacteria</taxon>
        <taxon>Rhodocyclales</taxon>
        <taxon>Zoogloeaceae</taxon>
        <taxon>Azoarcus</taxon>
    </lineage>
</organism>
<evidence type="ECO:0000259" key="10">
    <source>
        <dbReference type="Pfam" id="PF02911"/>
    </source>
</evidence>
<dbReference type="RefSeq" id="WP_133593839.1">
    <property type="nucleotide sequence ID" value="NZ_SNVV01000017.1"/>
</dbReference>
<feature type="domain" description="Formyl transferase N-terminal" evidence="9">
    <location>
        <begin position="6"/>
        <end position="184"/>
    </location>
</feature>
<evidence type="ECO:0000256" key="3">
    <source>
        <dbReference type="ARBA" id="ARBA00012261"/>
    </source>
</evidence>
<feature type="binding site" evidence="8">
    <location>
        <begin position="113"/>
        <end position="116"/>
    </location>
    <ligand>
        <name>(6S)-5,6,7,8-tetrahydrofolate</name>
        <dbReference type="ChEBI" id="CHEBI:57453"/>
    </ligand>
</feature>
<dbReference type="InterPro" id="IPR044135">
    <property type="entry name" value="Met-tRNA-FMT_C"/>
</dbReference>
<evidence type="ECO:0000256" key="6">
    <source>
        <dbReference type="ARBA" id="ARBA00022917"/>
    </source>
</evidence>
<dbReference type="CDD" id="cd08704">
    <property type="entry name" value="Met_tRNA_FMT_C"/>
    <property type="match status" value="1"/>
</dbReference>
<comment type="similarity">
    <text evidence="2 8">Belongs to the Fmt family.</text>
</comment>
<dbReference type="InterPro" id="IPR036477">
    <property type="entry name" value="Formyl_transf_N_sf"/>
</dbReference>
<evidence type="ECO:0000313" key="11">
    <source>
        <dbReference type="EMBL" id="TDN47899.1"/>
    </source>
</evidence>
<dbReference type="EMBL" id="SNVV01000017">
    <property type="protein sequence ID" value="TDN47899.1"/>
    <property type="molecule type" value="Genomic_DNA"/>
</dbReference>
<keyword evidence="6 8" id="KW-0648">Protein biosynthesis</keyword>
<comment type="function">
    <text evidence="1 8">Attaches a formyl group to the free amino group of methionyl-tRNA(fMet). The formyl group appears to play a dual role in the initiator identity of N-formylmethionyl-tRNA by promoting its recognition by IF2 and preventing the misappropriation of this tRNA by the elongation apparatus.</text>
</comment>
<comment type="catalytic activity">
    <reaction evidence="7 8">
        <text>L-methionyl-tRNA(fMet) + (6R)-10-formyltetrahydrofolate = N-formyl-L-methionyl-tRNA(fMet) + (6S)-5,6,7,8-tetrahydrofolate + H(+)</text>
        <dbReference type="Rhea" id="RHEA:24380"/>
        <dbReference type="Rhea" id="RHEA-COMP:9952"/>
        <dbReference type="Rhea" id="RHEA-COMP:9953"/>
        <dbReference type="ChEBI" id="CHEBI:15378"/>
        <dbReference type="ChEBI" id="CHEBI:57453"/>
        <dbReference type="ChEBI" id="CHEBI:78530"/>
        <dbReference type="ChEBI" id="CHEBI:78844"/>
        <dbReference type="ChEBI" id="CHEBI:195366"/>
        <dbReference type="EC" id="2.1.2.9"/>
    </reaction>
</comment>
<dbReference type="SUPFAM" id="SSF53328">
    <property type="entry name" value="Formyltransferase"/>
    <property type="match status" value="1"/>
</dbReference>
<comment type="caution">
    <text evidence="11">The sequence shown here is derived from an EMBL/GenBank/DDBJ whole genome shotgun (WGS) entry which is preliminary data.</text>
</comment>
<evidence type="ECO:0000256" key="8">
    <source>
        <dbReference type="HAMAP-Rule" id="MF_00182"/>
    </source>
</evidence>
<feature type="domain" description="Formyl transferase C-terminal" evidence="10">
    <location>
        <begin position="207"/>
        <end position="307"/>
    </location>
</feature>
<keyword evidence="5 8" id="KW-0808">Transferase</keyword>
<evidence type="ECO:0000256" key="2">
    <source>
        <dbReference type="ARBA" id="ARBA00010699"/>
    </source>
</evidence>
<evidence type="ECO:0000256" key="5">
    <source>
        <dbReference type="ARBA" id="ARBA00022679"/>
    </source>
</evidence>
<dbReference type="HAMAP" id="MF_00182">
    <property type="entry name" value="Formyl_trans"/>
    <property type="match status" value="1"/>
</dbReference>
<dbReference type="InterPro" id="IPR005793">
    <property type="entry name" value="Formyl_trans_C"/>
</dbReference>
<evidence type="ECO:0000256" key="7">
    <source>
        <dbReference type="ARBA" id="ARBA00048558"/>
    </source>
</evidence>
<dbReference type="Gene3D" id="3.10.25.10">
    <property type="entry name" value="Formyl transferase, C-terminal domain"/>
    <property type="match status" value="1"/>
</dbReference>
<dbReference type="NCBIfam" id="TIGR00460">
    <property type="entry name" value="fmt"/>
    <property type="match status" value="1"/>
</dbReference>
<dbReference type="Gene3D" id="3.40.50.170">
    <property type="entry name" value="Formyl transferase, N-terminal domain"/>
    <property type="match status" value="1"/>
</dbReference>
<protein>
    <recommendedName>
        <fullName evidence="4 8">Methionyl-tRNA formyltransferase</fullName>
        <ecNumber evidence="3 8">2.1.2.9</ecNumber>
    </recommendedName>
</protein>
<dbReference type="GO" id="GO:0004479">
    <property type="term" value="F:methionyl-tRNA formyltransferase activity"/>
    <property type="evidence" value="ECO:0007669"/>
    <property type="project" value="UniProtKB-UniRule"/>
</dbReference>
<dbReference type="PROSITE" id="PS00373">
    <property type="entry name" value="GART"/>
    <property type="match status" value="1"/>
</dbReference>
<dbReference type="OrthoDB" id="9802815at2"/>
<evidence type="ECO:0000259" key="9">
    <source>
        <dbReference type="Pfam" id="PF00551"/>
    </source>
</evidence>
<dbReference type="PANTHER" id="PTHR11138">
    <property type="entry name" value="METHIONYL-TRNA FORMYLTRANSFERASE"/>
    <property type="match status" value="1"/>
</dbReference>
<accession>A0A4R6DTI2</accession>
<dbReference type="Pfam" id="PF00551">
    <property type="entry name" value="Formyl_trans_N"/>
    <property type="match status" value="1"/>
</dbReference>
<reference evidence="11 12" key="1">
    <citation type="submission" date="2019-03" db="EMBL/GenBank/DDBJ databases">
        <title>Genomic Encyclopedia of Type Strains, Phase IV (KMG-IV): sequencing the most valuable type-strain genomes for metagenomic binning, comparative biology and taxonomic classification.</title>
        <authorList>
            <person name="Goeker M."/>
        </authorList>
    </citation>
    <scope>NUCLEOTIDE SEQUENCE [LARGE SCALE GENOMIC DNA]</scope>
    <source>
        <strain evidence="11 12">DSM 12121</strain>
    </source>
</reference>